<dbReference type="PANTHER" id="PTHR45901:SF7">
    <property type="entry name" value="OXYGEN-REGULATED PROTEIN 1"/>
    <property type="match status" value="1"/>
</dbReference>
<sequence>WRVTVTTGDDSNAATSAQVTITIYGQKGNSGPINLGNSGGNYFESGSVDDFEIFAPGIGEIYKIRIGHDSTGSYPAWYCQEVRLTDIDTGEELVFPCRKWMDNEQGDLETCREIPVSRKGEPRLQVVVYEATVTTGDLWNSGTDANVYMTIYGDRGDTGVRQLIPQKQNSFKQGQSDTFQIEAVQLGRLKRIIIGHDGTGPGNGWNLERILVKDPIKDEVFNFYCSRWLDEGEDDGKIVREIQAQEEYMGDILEKRNWESLKWKFENKNQVKIISELTGQLRKIAPKGLHTMVIRGFFFYENNKGKGGAFCEFRIHVQHDLTVLLESVKYPLQFVTFLDNGRPADSRGVVDSDSSRIFHIYCKGMFRNRGVIMFRTSRTQTLAQDPEEGIYGTGKVNRTAHFKIHKISENGVRMFESVINPGRYIRVKSGTVDCQGGRDEASHFIVKKYPEKGYITLESCIQRGLYVGLTNDGFVKPTVDTGGKNVCLYPEVIELGIDKCLSISQCKQYKNDLILKNIFLLKFSDYSLDHTPLSIRMRLVAFLGNRGCDSEFCTWKITVSTAESLENGNVSLVAYGDKGNTGPISLAAPTQNGPIFQSGSVDEFTANFLKAGKLFKVRLEVEEKDKKSDPMWKVREVKMEDLKTKDIIRLNFNRWLSPIHDDGSLARELPIEHKGEKPLSVIKYMVIVQTGKDRGAATAANVYINLFGENGDCGKRFLIQSDNKRKFVAGQVRFIVGNDYIYC</sequence>
<accession>V4BTA3</accession>
<dbReference type="SUPFAM" id="SSF49723">
    <property type="entry name" value="Lipase/lipooxygenase domain (PLAT/LH2 domain)"/>
    <property type="match status" value="4"/>
</dbReference>
<proteinExistence type="predicted"/>
<evidence type="ECO:0000256" key="1">
    <source>
        <dbReference type="PROSITE-ProRule" id="PRU00152"/>
    </source>
</evidence>
<organism evidence="3 4">
    <name type="scientific">Lottia gigantea</name>
    <name type="common">Giant owl limpet</name>
    <dbReference type="NCBI Taxonomy" id="225164"/>
    <lineage>
        <taxon>Eukaryota</taxon>
        <taxon>Metazoa</taxon>
        <taxon>Spiralia</taxon>
        <taxon>Lophotrochozoa</taxon>
        <taxon>Mollusca</taxon>
        <taxon>Gastropoda</taxon>
        <taxon>Patellogastropoda</taxon>
        <taxon>Lottioidea</taxon>
        <taxon>Lottiidae</taxon>
        <taxon>Lottia</taxon>
    </lineage>
</organism>
<dbReference type="Gene3D" id="2.60.60.20">
    <property type="entry name" value="PLAT/LH2 domain"/>
    <property type="match status" value="1"/>
</dbReference>
<dbReference type="CDD" id="cd01756">
    <property type="entry name" value="PLAT_repeat"/>
    <property type="match status" value="2"/>
</dbReference>
<dbReference type="KEGG" id="lgi:LOTGIDRAFT_121069"/>
<dbReference type="HOGENOM" id="CLU_351936_0_0_1"/>
<evidence type="ECO:0000259" key="2">
    <source>
        <dbReference type="PROSITE" id="PS50095"/>
    </source>
</evidence>
<dbReference type="SMART" id="SM00308">
    <property type="entry name" value="LH2"/>
    <property type="match status" value="2"/>
</dbReference>
<gene>
    <name evidence="3" type="ORF">LOTGIDRAFT_121069</name>
</gene>
<dbReference type="OMA" id="HENGPAC"/>
<feature type="domain" description="PLAT" evidence="2">
    <location>
        <begin position="553"/>
        <end position="670"/>
    </location>
</feature>
<dbReference type="Pfam" id="PF01477">
    <property type="entry name" value="PLAT"/>
    <property type="match status" value="3"/>
</dbReference>
<dbReference type="PANTHER" id="PTHR45901">
    <property type="entry name" value="PROTEIN CBG12474"/>
    <property type="match status" value="1"/>
</dbReference>
<dbReference type="InterPro" id="IPR036392">
    <property type="entry name" value="PLAT/LH2_dom_sf"/>
</dbReference>
<dbReference type="InterPro" id="IPR001024">
    <property type="entry name" value="PLAT/LH2_dom"/>
</dbReference>
<dbReference type="CTD" id="20231927"/>
<dbReference type="AlphaFoldDB" id="V4BTA3"/>
<feature type="domain" description="PLAT" evidence="2">
    <location>
        <begin position="127"/>
        <end position="243"/>
    </location>
</feature>
<comment type="caution">
    <text evidence="1">Lacks conserved residue(s) required for the propagation of feature annotation.</text>
</comment>
<dbReference type="Gene3D" id="2.40.180.10">
    <property type="entry name" value="Catalase core domain"/>
    <property type="match status" value="3"/>
</dbReference>
<dbReference type="GeneID" id="20231927"/>
<dbReference type="Gene3D" id="2.80.10.50">
    <property type="match status" value="1"/>
</dbReference>
<dbReference type="Proteomes" id="UP000030746">
    <property type="component" value="Unassembled WGS sequence"/>
</dbReference>
<keyword evidence="4" id="KW-1185">Reference proteome</keyword>
<dbReference type="InterPro" id="IPR008996">
    <property type="entry name" value="IL1/FGF"/>
</dbReference>
<dbReference type="InterPro" id="IPR052970">
    <property type="entry name" value="Inner_ear_hair_cell_LOXHD"/>
</dbReference>
<feature type="non-terminal residue" evidence="3">
    <location>
        <position position="1"/>
    </location>
</feature>
<reference evidence="3 4" key="1">
    <citation type="journal article" date="2013" name="Nature">
        <title>Insights into bilaterian evolution from three spiralian genomes.</title>
        <authorList>
            <person name="Simakov O."/>
            <person name="Marletaz F."/>
            <person name="Cho S.J."/>
            <person name="Edsinger-Gonzales E."/>
            <person name="Havlak P."/>
            <person name="Hellsten U."/>
            <person name="Kuo D.H."/>
            <person name="Larsson T."/>
            <person name="Lv J."/>
            <person name="Arendt D."/>
            <person name="Savage R."/>
            <person name="Osoegawa K."/>
            <person name="de Jong P."/>
            <person name="Grimwood J."/>
            <person name="Chapman J.A."/>
            <person name="Shapiro H."/>
            <person name="Aerts A."/>
            <person name="Otillar R.P."/>
            <person name="Terry A.Y."/>
            <person name="Boore J.L."/>
            <person name="Grigoriev I.V."/>
            <person name="Lindberg D.R."/>
            <person name="Seaver E.C."/>
            <person name="Weisblat D.A."/>
            <person name="Putnam N.H."/>
            <person name="Rokhsar D.S."/>
        </authorList>
    </citation>
    <scope>NUCLEOTIDE SEQUENCE [LARGE SCALE GENOMIC DNA]</scope>
</reference>
<feature type="domain" description="PLAT" evidence="2">
    <location>
        <begin position="682"/>
        <end position="743"/>
    </location>
</feature>
<evidence type="ECO:0000313" key="4">
    <source>
        <dbReference type="Proteomes" id="UP000030746"/>
    </source>
</evidence>
<dbReference type="EMBL" id="KB202094">
    <property type="protein sequence ID" value="ESO92329.1"/>
    <property type="molecule type" value="Genomic_DNA"/>
</dbReference>
<feature type="domain" description="PLAT" evidence="2">
    <location>
        <begin position="1"/>
        <end position="115"/>
    </location>
</feature>
<dbReference type="RefSeq" id="XP_009056894.1">
    <property type="nucleotide sequence ID" value="XM_009058646.1"/>
</dbReference>
<dbReference type="PROSITE" id="PS50095">
    <property type="entry name" value="PLAT"/>
    <property type="match status" value="4"/>
</dbReference>
<evidence type="ECO:0000313" key="3">
    <source>
        <dbReference type="EMBL" id="ESO92329.1"/>
    </source>
</evidence>
<protein>
    <recommendedName>
        <fullName evidence="2">PLAT domain-containing protein</fullName>
    </recommendedName>
</protein>
<dbReference type="SUPFAM" id="SSF50353">
    <property type="entry name" value="Cytokine"/>
    <property type="match status" value="1"/>
</dbReference>
<name>V4BTA3_LOTGI</name>
<dbReference type="OrthoDB" id="5322100at2759"/>